<keyword evidence="3" id="KW-0964">Secreted</keyword>
<name>A0A0N5BV19_STREA</name>
<dbReference type="GO" id="GO:0005576">
    <property type="term" value="C:extracellular region"/>
    <property type="evidence" value="ECO:0007669"/>
    <property type="project" value="UniProtKB-SubCell"/>
</dbReference>
<evidence type="ECO:0000256" key="1">
    <source>
        <dbReference type="ARBA" id="ARBA00004613"/>
    </source>
</evidence>
<dbReference type="WBParaSite" id="SPAL_0000968700.1">
    <property type="protein sequence ID" value="SPAL_0000968700.1"/>
    <property type="gene ID" value="SPAL_0000968700"/>
</dbReference>
<proteinExistence type="inferred from homology"/>
<comment type="subcellular location">
    <subcellularLocation>
        <location evidence="1">Secreted</location>
    </subcellularLocation>
</comment>
<dbReference type="InterPro" id="IPR001534">
    <property type="entry name" value="Transthyretin-like"/>
</dbReference>
<evidence type="ECO:0000256" key="5">
    <source>
        <dbReference type="SAM" id="SignalP"/>
    </source>
</evidence>
<dbReference type="InterPro" id="IPR038479">
    <property type="entry name" value="Transthyretin-like_sf"/>
</dbReference>
<evidence type="ECO:0000313" key="7">
    <source>
        <dbReference type="WBParaSite" id="SPAL_0000968700.1"/>
    </source>
</evidence>
<protein>
    <submittedName>
        <fullName evidence="7">Transthyretin-like family-containing protein</fullName>
    </submittedName>
</protein>
<evidence type="ECO:0000313" key="6">
    <source>
        <dbReference type="Proteomes" id="UP000046392"/>
    </source>
</evidence>
<feature type="chain" id="PRO_5005894971" evidence="5">
    <location>
        <begin position="24"/>
        <end position="148"/>
    </location>
</feature>
<dbReference type="Gene3D" id="2.60.40.3330">
    <property type="match status" value="1"/>
</dbReference>
<dbReference type="Proteomes" id="UP000046392">
    <property type="component" value="Unplaced"/>
</dbReference>
<evidence type="ECO:0000256" key="4">
    <source>
        <dbReference type="ARBA" id="ARBA00022729"/>
    </source>
</evidence>
<reference evidence="7" key="1">
    <citation type="submission" date="2017-02" db="UniProtKB">
        <authorList>
            <consortium name="WormBaseParasite"/>
        </authorList>
    </citation>
    <scope>IDENTIFICATION</scope>
</reference>
<evidence type="ECO:0000256" key="2">
    <source>
        <dbReference type="ARBA" id="ARBA00010112"/>
    </source>
</evidence>
<evidence type="ECO:0000256" key="3">
    <source>
        <dbReference type="ARBA" id="ARBA00022525"/>
    </source>
</evidence>
<dbReference type="AlphaFoldDB" id="A0A0N5BV19"/>
<dbReference type="PANTHER" id="PTHR21700">
    <property type="entry name" value="TRANSTHYRETIN-LIKE FAMILY PROTEIN-RELATED"/>
    <property type="match status" value="1"/>
</dbReference>
<accession>A0A0N5BV19</accession>
<organism evidence="6 7">
    <name type="scientific">Strongyloides papillosus</name>
    <name type="common">Intestinal threadworm</name>
    <dbReference type="NCBI Taxonomy" id="174720"/>
    <lineage>
        <taxon>Eukaryota</taxon>
        <taxon>Metazoa</taxon>
        <taxon>Ecdysozoa</taxon>
        <taxon>Nematoda</taxon>
        <taxon>Chromadorea</taxon>
        <taxon>Rhabditida</taxon>
        <taxon>Tylenchina</taxon>
        <taxon>Panagrolaimomorpha</taxon>
        <taxon>Strongyloidoidea</taxon>
        <taxon>Strongyloididae</taxon>
        <taxon>Strongyloides</taxon>
    </lineage>
</organism>
<comment type="similarity">
    <text evidence="2">Belongs to the nematode transthyretin-like family.</text>
</comment>
<dbReference type="PANTHER" id="PTHR21700:SF3">
    <property type="entry name" value="TRANSTHYRETIN-LIKE PROTEIN 5"/>
    <property type="match status" value="1"/>
</dbReference>
<feature type="signal peptide" evidence="5">
    <location>
        <begin position="1"/>
        <end position="23"/>
    </location>
</feature>
<dbReference type="Pfam" id="PF01060">
    <property type="entry name" value="TTR-52"/>
    <property type="match status" value="1"/>
</dbReference>
<keyword evidence="4 5" id="KW-0732">Signal</keyword>
<dbReference type="GO" id="GO:0009986">
    <property type="term" value="C:cell surface"/>
    <property type="evidence" value="ECO:0007669"/>
    <property type="project" value="InterPro"/>
</dbReference>
<keyword evidence="6" id="KW-1185">Reference proteome</keyword>
<sequence length="148" mass="16926">MIFYFTKILLLPIVFTLIDCCSSTSSKNIYSIGIKGIFTCNGVPKNNVKIQLYDKSVIGKDTEIANGVSDPKGRFGIRANKKIILGNFEPYYVVIHNCENSNQLCKRKFSEKINKKYIENDFKAYNIYDAGVIELSTKRPKEEKYCNK</sequence>